<dbReference type="GO" id="GO:0046047">
    <property type="term" value="P:TTP catabolic process"/>
    <property type="evidence" value="ECO:0007669"/>
    <property type="project" value="TreeGrafter"/>
</dbReference>
<dbReference type="GO" id="GO:0046052">
    <property type="term" value="P:UTP catabolic process"/>
    <property type="evidence" value="ECO:0007669"/>
    <property type="project" value="TreeGrafter"/>
</dbReference>
<dbReference type="RefSeq" id="WP_115330528.1">
    <property type="nucleotide sequence ID" value="NZ_CAAAHP010000007.1"/>
</dbReference>
<sequence>MDLLEKIVFLEKEAAQFGFRWENAKQIMAQIESEYLEVNEHLPNLAKNSLNKSLQEEIGDLLHAVFSLCVFCQFDPKATLNLTLLKFERRLHAVKELAISRGETNLNSYSFNQLMELWEQAKKKADK</sequence>
<gene>
    <name evidence="1" type="primary">mazG</name>
    <name evidence="1" type="ORF">NCTC13316_00938</name>
</gene>
<dbReference type="PANTHER" id="PTHR30522:SF0">
    <property type="entry name" value="NUCLEOSIDE TRIPHOSPHATE PYROPHOSPHOHYDROLASE"/>
    <property type="match status" value="1"/>
</dbReference>
<evidence type="ECO:0000313" key="2">
    <source>
        <dbReference type="Proteomes" id="UP000254794"/>
    </source>
</evidence>
<dbReference type="EC" id="3.6.1.8" evidence="1"/>
<protein>
    <submittedName>
        <fullName evidence="1">Nucleoside triphosphate pyrophosphohydrolase MazG</fullName>
        <ecNumber evidence="1">3.6.1.8</ecNumber>
    </submittedName>
</protein>
<dbReference type="GO" id="GO:0047693">
    <property type="term" value="F:ATP diphosphatase activity"/>
    <property type="evidence" value="ECO:0007669"/>
    <property type="project" value="UniProtKB-EC"/>
</dbReference>
<dbReference type="AlphaFoldDB" id="A0A378JL60"/>
<dbReference type="GO" id="GO:0046061">
    <property type="term" value="P:dATP catabolic process"/>
    <property type="evidence" value="ECO:0007669"/>
    <property type="project" value="TreeGrafter"/>
</dbReference>
<reference evidence="1 2" key="1">
    <citation type="submission" date="2018-06" db="EMBL/GenBank/DDBJ databases">
        <authorList>
            <consortium name="Pathogen Informatics"/>
            <person name="Doyle S."/>
        </authorList>
    </citation>
    <scope>NUCLEOTIDE SEQUENCE [LARGE SCALE GENOMIC DNA]</scope>
    <source>
        <strain evidence="1 2">NCTC13316</strain>
    </source>
</reference>
<dbReference type="EMBL" id="UGOD01000001">
    <property type="protein sequence ID" value="STX50850.1"/>
    <property type="molecule type" value="Genomic_DNA"/>
</dbReference>
<dbReference type="InterPro" id="IPR011551">
    <property type="entry name" value="NTP_PyrPHydrolase_MazG"/>
</dbReference>
<dbReference type="PANTHER" id="PTHR30522">
    <property type="entry name" value="NUCLEOSIDE TRIPHOSPHATE PYROPHOSPHOHYDROLASE"/>
    <property type="match status" value="1"/>
</dbReference>
<dbReference type="SUPFAM" id="SSF101386">
    <property type="entry name" value="all-alpha NTP pyrophosphatases"/>
    <property type="match status" value="1"/>
</dbReference>
<accession>A0A378JL60</accession>
<dbReference type="GO" id="GO:0006203">
    <property type="term" value="P:dGTP catabolic process"/>
    <property type="evidence" value="ECO:0007669"/>
    <property type="project" value="TreeGrafter"/>
</dbReference>
<keyword evidence="1" id="KW-0378">Hydrolase</keyword>
<organism evidence="1 2">
    <name type="scientific">Legionella busanensis</name>
    <dbReference type="NCBI Taxonomy" id="190655"/>
    <lineage>
        <taxon>Bacteria</taxon>
        <taxon>Pseudomonadati</taxon>
        <taxon>Pseudomonadota</taxon>
        <taxon>Gammaproteobacteria</taxon>
        <taxon>Legionellales</taxon>
        <taxon>Legionellaceae</taxon>
        <taxon>Legionella</taxon>
    </lineage>
</organism>
<dbReference type="GO" id="GO:0046076">
    <property type="term" value="P:dTTP catabolic process"/>
    <property type="evidence" value="ECO:0007669"/>
    <property type="project" value="TreeGrafter"/>
</dbReference>
<evidence type="ECO:0000313" key="1">
    <source>
        <dbReference type="EMBL" id="STX50850.1"/>
    </source>
</evidence>
<dbReference type="Gene3D" id="1.10.287.1080">
    <property type="entry name" value="MazG-like"/>
    <property type="match status" value="1"/>
</dbReference>
<name>A0A378JL60_9GAMM</name>
<keyword evidence="2" id="KW-1185">Reference proteome</keyword>
<dbReference type="OrthoDB" id="5916960at2"/>
<dbReference type="GO" id="GO:0046081">
    <property type="term" value="P:dUTP catabolic process"/>
    <property type="evidence" value="ECO:0007669"/>
    <property type="project" value="TreeGrafter"/>
</dbReference>
<proteinExistence type="predicted"/>
<dbReference type="Proteomes" id="UP000254794">
    <property type="component" value="Unassembled WGS sequence"/>
</dbReference>